<dbReference type="SMART" id="SM00490">
    <property type="entry name" value="HELICc"/>
    <property type="match status" value="1"/>
</dbReference>
<dbReference type="GO" id="GO:0006281">
    <property type="term" value="P:DNA repair"/>
    <property type="evidence" value="ECO:0007669"/>
    <property type="project" value="TreeGrafter"/>
</dbReference>
<dbReference type="InterPro" id="IPR001841">
    <property type="entry name" value="Znf_RING"/>
</dbReference>
<dbReference type="InterPro" id="IPR014001">
    <property type="entry name" value="Helicase_ATP-bd"/>
</dbReference>
<evidence type="ECO:0000256" key="7">
    <source>
        <dbReference type="PROSITE-ProRule" id="PRU00175"/>
    </source>
</evidence>
<comment type="caution">
    <text evidence="12">The sequence shown here is derived from an EMBL/GenBank/DDBJ whole genome shotgun (WGS) entry which is preliminary data.</text>
</comment>
<keyword evidence="2" id="KW-0547">Nucleotide-binding</keyword>
<feature type="domain" description="Helicase ATP-binding" evidence="10">
    <location>
        <begin position="326"/>
        <end position="511"/>
    </location>
</feature>
<evidence type="ECO:0000256" key="5">
    <source>
        <dbReference type="ARBA" id="ARBA00022833"/>
    </source>
</evidence>
<reference evidence="12" key="1">
    <citation type="submission" date="2019-11" db="EMBL/GenBank/DDBJ databases">
        <title>Bipolaris sorokiniana Genome sequencing.</title>
        <authorList>
            <person name="Wang H."/>
        </authorList>
    </citation>
    <scope>NUCLEOTIDE SEQUENCE</scope>
</reference>
<dbReference type="Proteomes" id="UP000624244">
    <property type="component" value="Unassembled WGS sequence"/>
</dbReference>
<evidence type="ECO:0000256" key="8">
    <source>
        <dbReference type="SAM" id="MobiDB-lite"/>
    </source>
</evidence>
<keyword evidence="4" id="KW-0378">Hydrolase</keyword>
<dbReference type="Gene3D" id="3.40.50.300">
    <property type="entry name" value="P-loop containing nucleotide triphosphate hydrolases"/>
    <property type="match status" value="1"/>
</dbReference>
<keyword evidence="6" id="KW-0067">ATP-binding</keyword>
<dbReference type="CDD" id="cd18793">
    <property type="entry name" value="SF2_C_SNF"/>
    <property type="match status" value="1"/>
</dbReference>
<evidence type="ECO:0000259" key="10">
    <source>
        <dbReference type="PROSITE" id="PS51192"/>
    </source>
</evidence>
<keyword evidence="1" id="KW-0479">Metal-binding</keyword>
<evidence type="ECO:0000256" key="6">
    <source>
        <dbReference type="ARBA" id="ARBA00022840"/>
    </source>
</evidence>
<dbReference type="InterPro" id="IPR038718">
    <property type="entry name" value="SNF2-like_sf"/>
</dbReference>
<dbReference type="GO" id="GO:0016787">
    <property type="term" value="F:hydrolase activity"/>
    <property type="evidence" value="ECO:0007669"/>
    <property type="project" value="UniProtKB-KW"/>
</dbReference>
<dbReference type="GO" id="GO:0005634">
    <property type="term" value="C:nucleus"/>
    <property type="evidence" value="ECO:0007669"/>
    <property type="project" value="TreeGrafter"/>
</dbReference>
<evidence type="ECO:0000256" key="1">
    <source>
        <dbReference type="ARBA" id="ARBA00022723"/>
    </source>
</evidence>
<gene>
    <name evidence="12" type="ORF">GGP41_004873</name>
</gene>
<keyword evidence="5" id="KW-0862">Zinc</keyword>
<organism evidence="12 13">
    <name type="scientific">Cochliobolus sativus</name>
    <name type="common">Common root rot and spot blotch fungus</name>
    <name type="synonym">Bipolaris sorokiniana</name>
    <dbReference type="NCBI Taxonomy" id="45130"/>
    <lineage>
        <taxon>Eukaryota</taxon>
        <taxon>Fungi</taxon>
        <taxon>Dikarya</taxon>
        <taxon>Ascomycota</taxon>
        <taxon>Pezizomycotina</taxon>
        <taxon>Dothideomycetes</taxon>
        <taxon>Pleosporomycetidae</taxon>
        <taxon>Pleosporales</taxon>
        <taxon>Pleosporineae</taxon>
        <taxon>Pleosporaceae</taxon>
        <taxon>Bipolaris</taxon>
    </lineage>
</organism>
<dbReference type="InterPro" id="IPR001650">
    <property type="entry name" value="Helicase_C-like"/>
</dbReference>
<dbReference type="PROSITE" id="PS50089">
    <property type="entry name" value="ZF_RING_2"/>
    <property type="match status" value="1"/>
</dbReference>
<name>A0A8H5ZCH8_COCSA</name>
<dbReference type="GO" id="GO:0005524">
    <property type="term" value="F:ATP binding"/>
    <property type="evidence" value="ECO:0007669"/>
    <property type="project" value="UniProtKB-KW"/>
</dbReference>
<dbReference type="PANTHER" id="PTHR45626">
    <property type="entry name" value="TRANSCRIPTION TERMINATION FACTOR 2-RELATED"/>
    <property type="match status" value="1"/>
</dbReference>
<dbReference type="SMART" id="SM00487">
    <property type="entry name" value="DEXDc"/>
    <property type="match status" value="1"/>
</dbReference>
<dbReference type="PROSITE" id="PS00518">
    <property type="entry name" value="ZF_RING_1"/>
    <property type="match status" value="1"/>
</dbReference>
<dbReference type="CDD" id="cd18008">
    <property type="entry name" value="DEXDc_SHPRH-like"/>
    <property type="match status" value="1"/>
</dbReference>
<dbReference type="GO" id="GO:0008094">
    <property type="term" value="F:ATP-dependent activity, acting on DNA"/>
    <property type="evidence" value="ECO:0007669"/>
    <property type="project" value="TreeGrafter"/>
</dbReference>
<dbReference type="AlphaFoldDB" id="A0A8H5ZCH8"/>
<dbReference type="Pfam" id="PF00176">
    <property type="entry name" value="SNF2-rel_dom"/>
    <property type="match status" value="1"/>
</dbReference>
<dbReference type="InterPro" id="IPR017907">
    <property type="entry name" value="Znf_RING_CS"/>
</dbReference>
<evidence type="ECO:0000256" key="2">
    <source>
        <dbReference type="ARBA" id="ARBA00022741"/>
    </source>
</evidence>
<evidence type="ECO:0000313" key="13">
    <source>
        <dbReference type="Proteomes" id="UP000624244"/>
    </source>
</evidence>
<dbReference type="InterPro" id="IPR049730">
    <property type="entry name" value="SNF2/RAD54-like_C"/>
</dbReference>
<evidence type="ECO:0000256" key="4">
    <source>
        <dbReference type="ARBA" id="ARBA00022801"/>
    </source>
</evidence>
<feature type="domain" description="Helicase C-terminal" evidence="11">
    <location>
        <begin position="734"/>
        <end position="897"/>
    </location>
</feature>
<dbReference type="GO" id="GO:0008270">
    <property type="term" value="F:zinc ion binding"/>
    <property type="evidence" value="ECO:0007669"/>
    <property type="project" value="UniProtKB-KW"/>
</dbReference>
<dbReference type="InterPro" id="IPR000330">
    <property type="entry name" value="SNF2_N"/>
</dbReference>
<dbReference type="SUPFAM" id="SSF57850">
    <property type="entry name" value="RING/U-box"/>
    <property type="match status" value="1"/>
</dbReference>
<dbReference type="Pfam" id="PF00271">
    <property type="entry name" value="Helicase_C"/>
    <property type="match status" value="1"/>
</dbReference>
<evidence type="ECO:0000313" key="12">
    <source>
        <dbReference type="EMBL" id="KAF5846777.1"/>
    </source>
</evidence>
<dbReference type="PROSITE" id="PS51192">
    <property type="entry name" value="HELICASE_ATP_BIND_1"/>
    <property type="match status" value="1"/>
</dbReference>
<keyword evidence="3 7" id="KW-0863">Zinc-finger</keyword>
<dbReference type="PANTHER" id="PTHR45626:SF52">
    <property type="entry name" value="SINGLE-STRANDED DNA-DEPENDENT ATPASE (EUROFUNG)"/>
    <property type="match status" value="1"/>
</dbReference>
<feature type="domain" description="RING-type" evidence="9">
    <location>
        <begin position="649"/>
        <end position="703"/>
    </location>
</feature>
<dbReference type="InterPro" id="IPR027417">
    <property type="entry name" value="P-loop_NTPase"/>
</dbReference>
<evidence type="ECO:0000259" key="11">
    <source>
        <dbReference type="PROSITE" id="PS51194"/>
    </source>
</evidence>
<accession>A0A8H5ZCH8</accession>
<dbReference type="EMBL" id="WNKQ01000015">
    <property type="protein sequence ID" value="KAF5846777.1"/>
    <property type="molecule type" value="Genomic_DNA"/>
</dbReference>
<proteinExistence type="predicted"/>
<dbReference type="PROSITE" id="PS51194">
    <property type="entry name" value="HELICASE_CTER"/>
    <property type="match status" value="1"/>
</dbReference>
<dbReference type="InterPro" id="IPR050628">
    <property type="entry name" value="SNF2_RAD54_helicase_TF"/>
</dbReference>
<dbReference type="SUPFAM" id="SSF52540">
    <property type="entry name" value="P-loop containing nucleoside triphosphate hydrolases"/>
    <property type="match status" value="2"/>
</dbReference>
<evidence type="ECO:0000256" key="3">
    <source>
        <dbReference type="ARBA" id="ARBA00022771"/>
    </source>
</evidence>
<dbReference type="Gene3D" id="3.40.50.10810">
    <property type="entry name" value="Tandem AAA-ATPase domain"/>
    <property type="match status" value="1"/>
</dbReference>
<sequence>MKRPLSPTGIAEASKRREEAPYITLYNQLPGVEPNSRRAGSSPDEERLRNVLQVSEKSSLHQPEMLSNVETICYGALLELNLQVREDPFTYREYLSQDTRSDFVELETTFASSYLWMNLHDAISFGCLNQKISQALKRLKALSNVEVEGVVSRASLGKVRAEWKKSGRSANLLVDVNVYGPNTPGVAKTAGRILSNARLFLQPPSFVTRLVTYDNPQYLKLPNVSELQIMEAPSTNFAAPLSGNAKESTYSELESVLDNIPKSKVLREVSTSWRIRTVLKNYQREAVDFLNRRETGDLSLSLSLWKLDSLPGGSFCYKHVITGAKSSEMEDARGGIFADEMGLGKTLTILTVIVESLQRALNYAVGLTRGSTNSWTETVPCKTTLIIVPSSLLLESWEEEIAKHIEPGTLIVHRFHGLGKRLDLAHLLRTDIVLTTYATVAADFCRGNSTLNRISWYRLVLDEAHYIRNPLRKQFRAIQTIPAHIRWCLTGTPIQNSLNDLGALLKFLRIPMLDDLASFRKHISTPILSKNNNRFGNLSRLLEAICLRRTRLILKQPEPAEEMKLLQFSAEELTQYRDYTAVCRHSIDLAVAGHSFKKANQQVIQAILGLRLFCNDGEKSLAKRSSSYGLPTLPEEVLSSLQTSADAVCIQCGCEITAMYQRDDKSSGVLTVCHHLICGECLTDFEADLDENSEDGRSCCPFCGFRAERSSFVVVPSSDTENPTDVRTIVWPTKLRAILDSVQQQGSSDKCIVFSAWKTTLDIMASIFDVALVPYFRIHGSIPASRRSKVLDNFEQSTTTRVLLITLGTGAVGLNKMKAANIIHIIEPQWNPSVENQAIGRIIRLGQEKAVKIFRYIMKGSVEEAVQSRQLRKLQLAHGGFGLSKDDHSEKRIGEIMSLICPSISQDKHVGLASSASSALEV</sequence>
<protein>
    <submittedName>
        <fullName evidence="12">Uncharacterized protein</fullName>
    </submittedName>
</protein>
<evidence type="ECO:0000259" key="9">
    <source>
        <dbReference type="PROSITE" id="PS50089"/>
    </source>
</evidence>
<feature type="region of interest" description="Disordered" evidence="8">
    <location>
        <begin position="26"/>
        <end position="46"/>
    </location>
</feature>